<feature type="compositionally biased region" description="Basic and acidic residues" evidence="1">
    <location>
        <begin position="165"/>
        <end position="175"/>
    </location>
</feature>
<dbReference type="Proteomes" id="UP000030640">
    <property type="component" value="Unassembled WGS sequence"/>
</dbReference>
<evidence type="ECO:0000313" key="3">
    <source>
        <dbReference type="Proteomes" id="UP000030640"/>
    </source>
</evidence>
<feature type="region of interest" description="Disordered" evidence="1">
    <location>
        <begin position="95"/>
        <end position="203"/>
    </location>
</feature>
<organism evidence="2 3">
    <name type="scientific">Plasmodium inui San Antonio 1</name>
    <dbReference type="NCBI Taxonomy" id="1237626"/>
    <lineage>
        <taxon>Eukaryota</taxon>
        <taxon>Sar</taxon>
        <taxon>Alveolata</taxon>
        <taxon>Apicomplexa</taxon>
        <taxon>Aconoidasida</taxon>
        <taxon>Haemosporida</taxon>
        <taxon>Plasmodiidae</taxon>
        <taxon>Plasmodium</taxon>
        <taxon>Plasmodium (Plasmodium)</taxon>
    </lineage>
</organism>
<dbReference type="EMBL" id="KI965476">
    <property type="protein sequence ID" value="EUD65771.1"/>
    <property type="molecule type" value="Genomic_DNA"/>
</dbReference>
<dbReference type="GeneID" id="20039028"/>
<feature type="compositionally biased region" description="Basic and acidic residues" evidence="1">
    <location>
        <begin position="106"/>
        <end position="116"/>
    </location>
</feature>
<reference evidence="2 3" key="1">
    <citation type="submission" date="2013-02" db="EMBL/GenBank/DDBJ databases">
        <title>The Genome Sequence of Plasmodium inui San Antonio 1.</title>
        <authorList>
            <consortium name="The Broad Institute Genome Sequencing Platform"/>
            <consortium name="The Broad Institute Genome Sequencing Center for Infectious Disease"/>
            <person name="Neafsey D."/>
            <person name="Cheeseman I."/>
            <person name="Volkman S."/>
            <person name="Adams J."/>
            <person name="Walker B."/>
            <person name="Young S.K."/>
            <person name="Zeng Q."/>
            <person name="Gargeya S."/>
            <person name="Fitzgerald M."/>
            <person name="Haas B."/>
            <person name="Abouelleil A."/>
            <person name="Alvarado L."/>
            <person name="Arachchi H.M."/>
            <person name="Berlin A.M."/>
            <person name="Chapman S.B."/>
            <person name="Dewar J."/>
            <person name="Goldberg J."/>
            <person name="Griggs A."/>
            <person name="Gujja S."/>
            <person name="Hansen M."/>
            <person name="Howarth C."/>
            <person name="Imamovic A."/>
            <person name="Larimer J."/>
            <person name="McCowan C."/>
            <person name="Murphy C."/>
            <person name="Neiman D."/>
            <person name="Pearson M."/>
            <person name="Priest M."/>
            <person name="Roberts A."/>
            <person name="Saif S."/>
            <person name="Shea T."/>
            <person name="Sisk P."/>
            <person name="Sykes S."/>
            <person name="Wortman J."/>
            <person name="Nusbaum C."/>
            <person name="Birren B."/>
        </authorList>
    </citation>
    <scope>NUCLEOTIDE SEQUENCE [LARGE SCALE GENOMIC DNA]</scope>
    <source>
        <strain evidence="2 3">San Antonio 1</strain>
    </source>
</reference>
<gene>
    <name evidence="2" type="ORF">C922_03754</name>
</gene>
<feature type="compositionally biased region" description="Basic and acidic residues" evidence="1">
    <location>
        <begin position="185"/>
        <end position="197"/>
    </location>
</feature>
<dbReference type="OrthoDB" id="10657448at2759"/>
<name>W7AKB9_9APIC</name>
<evidence type="ECO:0000313" key="2">
    <source>
        <dbReference type="EMBL" id="EUD65771.1"/>
    </source>
</evidence>
<feature type="compositionally biased region" description="Basic residues" evidence="1">
    <location>
        <begin position="17"/>
        <end position="27"/>
    </location>
</feature>
<dbReference type="AlphaFoldDB" id="W7AKB9"/>
<dbReference type="RefSeq" id="XP_008817565.1">
    <property type="nucleotide sequence ID" value="XM_008819343.1"/>
</dbReference>
<keyword evidence="3" id="KW-1185">Reference proteome</keyword>
<accession>W7AKB9</accession>
<evidence type="ECO:0000256" key="1">
    <source>
        <dbReference type="SAM" id="MobiDB-lite"/>
    </source>
</evidence>
<feature type="region of interest" description="Disordered" evidence="1">
    <location>
        <begin position="1"/>
        <end position="27"/>
    </location>
</feature>
<proteinExistence type="predicted"/>
<dbReference type="VEuPathDB" id="PlasmoDB:C922_03754"/>
<sequence>MKRKRNYNEGNNLNAPPKKHKKASHSKIKYDISAEQEKDNRLLSYLSKKLKISNKDDGKSNEEKIFKQLEKDGFDSNLLKLTDLIFGEFQKSYKKKCKNGNNALRGGDDTPGRSSEEEGVLSEGQDNAPSEKDTEKKEKQKKRQNENQKDRRSKKRSHTGLTQSEGKKATKAEEKKKKKAPNYPEEAKDREISRDFSEQNVRV</sequence>
<feature type="compositionally biased region" description="Basic and acidic residues" evidence="1">
    <location>
        <begin position="129"/>
        <end position="150"/>
    </location>
</feature>
<protein>
    <submittedName>
        <fullName evidence="2">Uncharacterized protein</fullName>
    </submittedName>
</protein>